<name>A7VLZ4_9VIRU</name>
<accession>A7VLZ4</accession>
<dbReference type="InterPro" id="IPR004118">
    <property type="entry name" value="HEV_TT_vir_Orf2/Gyrovir_Vp2_N"/>
</dbReference>
<feature type="domain" description="DUF755" evidence="3">
    <location>
        <begin position="132"/>
        <end position="257"/>
    </location>
</feature>
<keyword evidence="5" id="KW-1185">Reference proteome</keyword>
<sequence length="260" mass="29479">MSIFYKPAKYNGHTKQQMWMSVIADFHDPMCNCWHPFGHLLDIIFPEGHKDRDKTIAQIITRDSKCHSGGEDEGASGQTEDLHIKEERDTPADTTGGMAEEETTDALLAAAVENFESGEDHHLMNQTLQTQQTKTNMMFPILCNKQYKLKILKDKTPDLSSTNGITDEALLKKELLRECQLTSQLLQMSQNLQNTHQKRKREWEHNSHSHKKKIKKHSAVSSRSAKKISTKSHRQKRRSTSSSSSSSSSSTSSKETSYTS</sequence>
<feature type="compositionally biased region" description="Low complexity" evidence="1">
    <location>
        <begin position="240"/>
        <end position="260"/>
    </location>
</feature>
<protein>
    <recommendedName>
        <fullName evidence="6">Capsid protein</fullName>
    </recommendedName>
</protein>
<feature type="domain" description="Hepatitis TT virus Orf2/Gyrovirus Vp2 N-terminal" evidence="2">
    <location>
        <begin position="14"/>
        <end position="63"/>
    </location>
</feature>
<evidence type="ECO:0000259" key="2">
    <source>
        <dbReference type="Pfam" id="PF02957"/>
    </source>
</evidence>
<feature type="region of interest" description="Disordered" evidence="1">
    <location>
        <begin position="62"/>
        <end position="98"/>
    </location>
</feature>
<reference evidence="4 5" key="1">
    <citation type="journal article" date="2007" name="Arch. Virol.">
        <title>Analysis of the entire genomes of fifteen torque teno midi virus variants classifiable into a third group of genus Anellovirus.</title>
        <authorList>
            <person name="Ninomiya M."/>
            <person name="Takahashi M."/>
            <person name="Shimosegawa T."/>
            <person name="Okamoto H."/>
        </authorList>
    </citation>
    <scope>NUCLEOTIDE SEQUENCE [LARGE SCALE GENOMIC DNA]</scope>
    <source>
        <strain evidence="4">MDJN51</strain>
    </source>
</reference>
<dbReference type="EMBL" id="AB303562">
    <property type="protein sequence ID" value="BAF76115.1"/>
    <property type="molecule type" value="Genomic_DNA"/>
</dbReference>
<dbReference type="GeneID" id="37616706"/>
<proteinExistence type="predicted"/>
<evidence type="ECO:0000256" key="1">
    <source>
        <dbReference type="SAM" id="MobiDB-lite"/>
    </source>
</evidence>
<evidence type="ECO:0000259" key="3">
    <source>
        <dbReference type="Pfam" id="PF05501"/>
    </source>
</evidence>
<dbReference type="Pfam" id="PF05501">
    <property type="entry name" value="DUF755"/>
    <property type="match status" value="1"/>
</dbReference>
<dbReference type="Proteomes" id="UP000111166">
    <property type="component" value="Segment"/>
</dbReference>
<dbReference type="Pfam" id="PF02957">
    <property type="entry name" value="TT_ORF2-like"/>
    <property type="match status" value="1"/>
</dbReference>
<evidence type="ECO:0000313" key="4">
    <source>
        <dbReference type="EMBL" id="BAF76115.1"/>
    </source>
</evidence>
<feature type="compositionally biased region" description="Basic and acidic residues" evidence="1">
    <location>
        <begin position="80"/>
        <end position="91"/>
    </location>
</feature>
<feature type="compositionally biased region" description="Basic residues" evidence="1">
    <location>
        <begin position="208"/>
        <end position="239"/>
    </location>
</feature>
<dbReference type="InterPro" id="IPR008474">
    <property type="entry name" value="DUF755"/>
</dbReference>
<evidence type="ECO:0008006" key="6">
    <source>
        <dbReference type="Google" id="ProtNLM"/>
    </source>
</evidence>
<dbReference type="KEGG" id="vg:37616706"/>
<dbReference type="RefSeq" id="YP_009505784.1">
    <property type="nucleotide sequence ID" value="NC_038359.1"/>
</dbReference>
<evidence type="ECO:0000313" key="5">
    <source>
        <dbReference type="Proteomes" id="UP000111166"/>
    </source>
</evidence>
<organism evidence="4 5">
    <name type="scientific">Torque teno midi virus 12</name>
    <dbReference type="NCBI Taxonomy" id="2065053"/>
    <lineage>
        <taxon>Viruses</taxon>
        <taxon>Monodnaviria</taxon>
        <taxon>Shotokuvirae</taxon>
        <taxon>Commensaviricota</taxon>
        <taxon>Cardeaviricetes</taxon>
        <taxon>Sanitavirales</taxon>
        <taxon>Anelloviridae</taxon>
        <taxon>Gammatorquevirus</taxon>
        <taxon>Gammatorquevirus homidi12</taxon>
    </lineage>
</organism>
<feature type="region of interest" description="Disordered" evidence="1">
    <location>
        <begin position="192"/>
        <end position="260"/>
    </location>
</feature>